<evidence type="ECO:0000313" key="4">
    <source>
        <dbReference type="Proteomes" id="UP000199118"/>
    </source>
</evidence>
<evidence type="ECO:0000259" key="2">
    <source>
        <dbReference type="Pfam" id="PF22622"/>
    </source>
</evidence>
<dbReference type="PANTHER" id="PTHR13078:SF56">
    <property type="entry name" value="PEROXISOMAL MULTIFUNCTIONAL ENZYME TYPE 2"/>
    <property type="match status" value="1"/>
</dbReference>
<proteinExistence type="predicted"/>
<accession>A0A1H2TUZ8</accession>
<dbReference type="OrthoDB" id="5522043at2"/>
<dbReference type="EMBL" id="FNMZ01000001">
    <property type="protein sequence ID" value="SDW47796.1"/>
    <property type="molecule type" value="Genomic_DNA"/>
</dbReference>
<dbReference type="AlphaFoldDB" id="A0A1H2TUZ8"/>
<reference evidence="3 4" key="1">
    <citation type="submission" date="2016-10" db="EMBL/GenBank/DDBJ databases">
        <authorList>
            <person name="de Groot N.N."/>
        </authorList>
    </citation>
    <scope>NUCLEOTIDE SEQUENCE [LARGE SCALE GENOMIC DNA]</scope>
    <source>
        <strain evidence="3 4">DSM 17890</strain>
    </source>
</reference>
<dbReference type="GO" id="GO:0003857">
    <property type="term" value="F:(3S)-3-hydroxyacyl-CoA dehydrogenase (NAD+) activity"/>
    <property type="evidence" value="ECO:0007669"/>
    <property type="project" value="TreeGrafter"/>
</dbReference>
<gene>
    <name evidence="3" type="ORF">SAMN05444336_1011130</name>
</gene>
<protein>
    <submittedName>
        <fullName evidence="3">Acyl dehydratase</fullName>
    </submittedName>
</protein>
<dbReference type="Proteomes" id="UP000199118">
    <property type="component" value="Unassembled WGS sequence"/>
</dbReference>
<dbReference type="PANTHER" id="PTHR13078">
    <property type="entry name" value="PEROXISOMAL MULTIFUNCTIONAL ENZYME TYPE 2-RELATED"/>
    <property type="match status" value="1"/>
</dbReference>
<evidence type="ECO:0000313" key="3">
    <source>
        <dbReference type="EMBL" id="SDW47796.1"/>
    </source>
</evidence>
<dbReference type="SUPFAM" id="SSF54637">
    <property type="entry name" value="Thioesterase/thiol ester dehydrase-isomerase"/>
    <property type="match status" value="2"/>
</dbReference>
<feature type="domain" description="Peroxisomal multifunctional enzyme type 2-like N-terminal" evidence="2">
    <location>
        <begin position="18"/>
        <end position="147"/>
    </location>
</feature>
<name>A0A1H2TUZ8_9RHOB</name>
<dbReference type="GO" id="GO:0044594">
    <property type="term" value="F:17-beta-hydroxysteroid dehydrogenase (NAD+) activity"/>
    <property type="evidence" value="ECO:0007669"/>
    <property type="project" value="TreeGrafter"/>
</dbReference>
<sequence length="288" mass="30818">MIDEQKILNWPFQPVEHAYTSKDSILYALGVGLGGDPLDAAQLRFLFEEQDGFAALPTMAVVLAGPGFWVRDPESGIDWQKVLHGEQGMELHAPLPAEATVIGRTRVAEISDKGEGKGALLYLERTLTDKATGEKLATLTATTFARGDGGFGGTPKPKPKAPPLPDRAPDLVNSFKTLPQAALIYRLSGDPNPLHASPEVAATAGFKAPILHGLCSYAVAGLAILRECCGSEPDRLKSMSLRFSSPVYPGETIRTEIWDEGGGAFVFRAVVEERDVVVLDQGRATVAP</sequence>
<dbReference type="RefSeq" id="WP_092680090.1">
    <property type="nucleotide sequence ID" value="NZ_FNMZ01000001.1"/>
</dbReference>
<feature type="domain" description="MaoC-like" evidence="1">
    <location>
        <begin position="164"/>
        <end position="272"/>
    </location>
</feature>
<dbReference type="STRING" id="356660.SAMN05444336_1011130"/>
<dbReference type="InterPro" id="IPR002539">
    <property type="entry name" value="MaoC-like_dom"/>
</dbReference>
<dbReference type="Pfam" id="PF22622">
    <property type="entry name" value="MFE-2_hydrat-2_N"/>
    <property type="match status" value="1"/>
</dbReference>
<dbReference type="InterPro" id="IPR054357">
    <property type="entry name" value="MFE-2_N"/>
</dbReference>
<evidence type="ECO:0000259" key="1">
    <source>
        <dbReference type="Pfam" id="PF01575"/>
    </source>
</evidence>
<keyword evidence="4" id="KW-1185">Reference proteome</keyword>
<dbReference type="GO" id="GO:0004300">
    <property type="term" value="F:enoyl-CoA hydratase activity"/>
    <property type="evidence" value="ECO:0007669"/>
    <property type="project" value="TreeGrafter"/>
</dbReference>
<dbReference type="Gene3D" id="3.10.129.10">
    <property type="entry name" value="Hotdog Thioesterase"/>
    <property type="match status" value="2"/>
</dbReference>
<dbReference type="GO" id="GO:0006635">
    <property type="term" value="P:fatty acid beta-oxidation"/>
    <property type="evidence" value="ECO:0007669"/>
    <property type="project" value="TreeGrafter"/>
</dbReference>
<dbReference type="CDD" id="cd03448">
    <property type="entry name" value="HDE_HSD"/>
    <property type="match status" value="1"/>
</dbReference>
<dbReference type="Pfam" id="PF01575">
    <property type="entry name" value="MaoC_dehydratas"/>
    <property type="match status" value="1"/>
</dbReference>
<dbReference type="InterPro" id="IPR029069">
    <property type="entry name" value="HotDog_dom_sf"/>
</dbReference>
<organism evidence="3 4">
    <name type="scientific">Albimonas donghaensis</name>
    <dbReference type="NCBI Taxonomy" id="356660"/>
    <lineage>
        <taxon>Bacteria</taxon>
        <taxon>Pseudomonadati</taxon>
        <taxon>Pseudomonadota</taxon>
        <taxon>Alphaproteobacteria</taxon>
        <taxon>Rhodobacterales</taxon>
        <taxon>Paracoccaceae</taxon>
        <taxon>Albimonas</taxon>
    </lineage>
</organism>